<dbReference type="EMBL" id="BNDV01000007">
    <property type="protein sequence ID" value="GHI12199.1"/>
    <property type="molecule type" value="Genomic_DNA"/>
</dbReference>
<feature type="transmembrane region" description="Helical" evidence="1">
    <location>
        <begin position="89"/>
        <end position="109"/>
    </location>
</feature>
<name>A0ABQ3NHK0_STRVG</name>
<accession>A0ABQ3NHK0</accession>
<dbReference type="RefSeq" id="WP_051734407.1">
    <property type="nucleotide sequence ID" value="NZ_BMRU01000034.1"/>
</dbReference>
<sequence length="162" mass="16446">MSATPSTTAPYRRPTPAEPPAPVRTAYALWLTAVAAGAFESVLAVGRMAADGSGSAGEIGTGLAVRLAVFTLAVLFARRMLGGARWARVTLALGLGVLGTASMVVQPLAYLADGGSLAEALSGAGVLDLFFGGSRIVHVAAVLAAVVLMFRPAANRYFRASA</sequence>
<protein>
    <recommendedName>
        <fullName evidence="4">Integral membrane protein</fullName>
    </recommendedName>
</protein>
<keyword evidence="1" id="KW-0812">Transmembrane</keyword>
<evidence type="ECO:0008006" key="4">
    <source>
        <dbReference type="Google" id="ProtNLM"/>
    </source>
</evidence>
<dbReference type="Proteomes" id="UP000660554">
    <property type="component" value="Unassembled WGS sequence"/>
</dbReference>
<comment type="caution">
    <text evidence="2">The sequence shown here is derived from an EMBL/GenBank/DDBJ whole genome shotgun (WGS) entry which is preliminary data.</text>
</comment>
<feature type="transmembrane region" description="Helical" evidence="1">
    <location>
        <begin position="59"/>
        <end position="77"/>
    </location>
</feature>
<evidence type="ECO:0000313" key="3">
    <source>
        <dbReference type="Proteomes" id="UP000660554"/>
    </source>
</evidence>
<feature type="transmembrane region" description="Helical" evidence="1">
    <location>
        <begin position="21"/>
        <end position="39"/>
    </location>
</feature>
<evidence type="ECO:0000313" key="2">
    <source>
        <dbReference type="EMBL" id="GHI12199.1"/>
    </source>
</evidence>
<gene>
    <name evidence="2" type="ORF">Scinn_16620</name>
</gene>
<proteinExistence type="predicted"/>
<keyword evidence="1" id="KW-1133">Transmembrane helix</keyword>
<feature type="transmembrane region" description="Helical" evidence="1">
    <location>
        <begin position="129"/>
        <end position="150"/>
    </location>
</feature>
<keyword evidence="3" id="KW-1185">Reference proteome</keyword>
<reference evidence="3" key="1">
    <citation type="submission" date="2020-09" db="EMBL/GenBank/DDBJ databases">
        <title>Whole genome shotgun sequence of Streptomyces cinnamonensis NBRC 15873.</title>
        <authorList>
            <person name="Komaki H."/>
            <person name="Tamura T."/>
        </authorList>
    </citation>
    <scope>NUCLEOTIDE SEQUENCE [LARGE SCALE GENOMIC DNA]</scope>
    <source>
        <strain evidence="3">NBRC 15873</strain>
    </source>
</reference>
<organism evidence="2 3">
    <name type="scientific">Streptomyces virginiae</name>
    <name type="common">Streptomyces cinnamonensis</name>
    <dbReference type="NCBI Taxonomy" id="1961"/>
    <lineage>
        <taxon>Bacteria</taxon>
        <taxon>Bacillati</taxon>
        <taxon>Actinomycetota</taxon>
        <taxon>Actinomycetes</taxon>
        <taxon>Kitasatosporales</taxon>
        <taxon>Streptomycetaceae</taxon>
        <taxon>Streptomyces</taxon>
    </lineage>
</organism>
<keyword evidence="1" id="KW-0472">Membrane</keyword>
<evidence type="ECO:0000256" key="1">
    <source>
        <dbReference type="SAM" id="Phobius"/>
    </source>
</evidence>
<dbReference type="GeneID" id="86957821"/>